<sequence>MNDQYLLDIFFESLIAEKYVSANTYQSYKVDLLSLCKFLNDKKLSIVSASVEDLRLYIKNVQKSNL</sequence>
<dbReference type="Proteomes" id="UP001059985">
    <property type="component" value="Chromosome"/>
</dbReference>
<dbReference type="RefSeq" id="WP_218194339.1">
    <property type="nucleotide sequence ID" value="NZ_CP054597.1"/>
</dbReference>
<feature type="domain" description="Core-binding (CB)" evidence="3">
    <location>
        <begin position="1"/>
        <end position="66"/>
    </location>
</feature>
<gene>
    <name evidence="5" type="ORF">LUA81_02540</name>
    <name evidence="4" type="ORF">LUA82_02560</name>
</gene>
<dbReference type="Pfam" id="PF02899">
    <property type="entry name" value="Phage_int_SAM_1"/>
    <property type="match status" value="1"/>
</dbReference>
<reference evidence="4" key="1">
    <citation type="journal article" date="2022" name="Microorganisms">
        <title>Assembly and Comparison of Ca. Neoehrlichia mikurensis Genomes.</title>
        <authorList>
            <person name="Azagi T."/>
            <person name="Dirks R.P."/>
            <person name="Yebra-Pimentel E.S."/>
            <person name="Schaap P.J."/>
            <person name="Koehorst J.J."/>
            <person name="Esser H.J."/>
            <person name="Sprong H."/>
        </authorList>
    </citation>
    <scope>NUCLEOTIDE SEQUENCE</scope>
    <source>
        <strain evidence="5">18-2804</strain>
        <strain evidence="4">18-2837</strain>
    </source>
</reference>
<evidence type="ECO:0000313" key="4">
    <source>
        <dbReference type="EMBL" id="UTO55075.1"/>
    </source>
</evidence>
<evidence type="ECO:0000313" key="6">
    <source>
        <dbReference type="Proteomes" id="UP001059822"/>
    </source>
</evidence>
<dbReference type="EMBL" id="CP089285">
    <property type="protein sequence ID" value="UTO55994.1"/>
    <property type="molecule type" value="Genomic_DNA"/>
</dbReference>
<protein>
    <submittedName>
        <fullName evidence="4">Site-specific integrase</fullName>
    </submittedName>
</protein>
<dbReference type="AlphaFoldDB" id="A0A9Q9BQ94"/>
<keyword evidence="2" id="KW-0238">DNA-binding</keyword>
<dbReference type="Proteomes" id="UP001059822">
    <property type="component" value="Chromosome"/>
</dbReference>
<organism evidence="4 6">
    <name type="scientific">Neoehrlichia mikurensis</name>
    <dbReference type="NCBI Taxonomy" id="89586"/>
    <lineage>
        <taxon>Bacteria</taxon>
        <taxon>Pseudomonadati</taxon>
        <taxon>Pseudomonadota</taxon>
        <taxon>Alphaproteobacteria</taxon>
        <taxon>Rickettsiales</taxon>
        <taxon>Anaplasmataceae</taxon>
        <taxon>Candidatus Neoehrlichia</taxon>
    </lineage>
</organism>
<keyword evidence="7" id="KW-1185">Reference proteome</keyword>
<evidence type="ECO:0000259" key="3">
    <source>
        <dbReference type="PROSITE" id="PS51900"/>
    </source>
</evidence>
<dbReference type="PROSITE" id="PS51900">
    <property type="entry name" value="CB"/>
    <property type="match status" value="1"/>
</dbReference>
<dbReference type="GO" id="GO:0015074">
    <property type="term" value="P:DNA integration"/>
    <property type="evidence" value="ECO:0007669"/>
    <property type="project" value="UniProtKB-KW"/>
</dbReference>
<proteinExistence type="predicted"/>
<evidence type="ECO:0000256" key="1">
    <source>
        <dbReference type="ARBA" id="ARBA00022908"/>
    </source>
</evidence>
<evidence type="ECO:0000313" key="7">
    <source>
        <dbReference type="Proteomes" id="UP001059985"/>
    </source>
</evidence>
<dbReference type="InterPro" id="IPR044068">
    <property type="entry name" value="CB"/>
</dbReference>
<evidence type="ECO:0000256" key="2">
    <source>
        <dbReference type="PROSITE-ProRule" id="PRU01248"/>
    </source>
</evidence>
<name>A0A9Q9BQ94_9RICK</name>
<dbReference type="InterPro" id="IPR004107">
    <property type="entry name" value="Integrase_SAM-like_N"/>
</dbReference>
<evidence type="ECO:0000313" key="5">
    <source>
        <dbReference type="EMBL" id="UTO55994.1"/>
    </source>
</evidence>
<dbReference type="GO" id="GO:0003677">
    <property type="term" value="F:DNA binding"/>
    <property type="evidence" value="ECO:0007669"/>
    <property type="project" value="UniProtKB-UniRule"/>
</dbReference>
<dbReference type="EMBL" id="CP089286">
    <property type="protein sequence ID" value="UTO55075.1"/>
    <property type="molecule type" value="Genomic_DNA"/>
</dbReference>
<keyword evidence="1" id="KW-0229">DNA integration</keyword>
<accession>A0A9Q9BQ94</accession>